<reference evidence="1 2" key="1">
    <citation type="journal article" date="2011" name="Microbiology">
        <title>The Pseudomonas aeruginosa generalized transducing phage phiPA3 is a new member of the phiKZ-like group of 'jumbo' phages, and infects model laboratory strains and clinical isolates from cystic fibrosis patients.</title>
        <authorList>
            <person name="Monson R."/>
            <person name="Foulds I."/>
            <person name="Foweraker J."/>
            <person name="Welch M."/>
            <person name="Salmond G.P."/>
        </authorList>
    </citation>
    <scope>NUCLEOTIDE SEQUENCE [LARGE SCALE GENOMIC DNA]</scope>
</reference>
<evidence type="ECO:0000313" key="2">
    <source>
        <dbReference type="Proteomes" id="UP000008388"/>
    </source>
</evidence>
<proteinExistence type="predicted"/>
<protein>
    <submittedName>
        <fullName evidence="1">Uncharacterized protein 267</fullName>
    </submittedName>
</protein>
<sequence length="230" mass="26650">MIYIGVIDWKKFTFFCAELKTPQISKFVAEKGSDLYKAFDQFIRDNIEWIPQTAYNRETQVIVRVSCRPNDVIESSYNYIVNSDLYGYKGRGVVTENPALAMVERFTERMEESFEVKLVDEANPYLFGLDLAWRPEAQECIIRYTATLNIEKAWVFRATVYNQAIPENENAPFAMLRKKELGAPDTDWEDVRELTEAEFNEEFASPTSGEVDRVIDDIPAEIRPEDVNPK</sequence>
<organismHost>
    <name type="scientific">Pseudomonas aeruginosa</name>
    <dbReference type="NCBI Taxonomy" id="287"/>
</organismHost>
<dbReference type="EMBL" id="HQ630627">
    <property type="protein sequence ID" value="AEH03690.1"/>
    <property type="molecule type" value="Genomic_DNA"/>
</dbReference>
<name>F8SJA5_BPPA3</name>
<dbReference type="Proteomes" id="UP000008388">
    <property type="component" value="Segment"/>
</dbReference>
<dbReference type="GeneID" id="26643795"/>
<keyword evidence="2" id="KW-1185">Reference proteome</keyword>
<evidence type="ECO:0000313" key="1">
    <source>
        <dbReference type="EMBL" id="AEH03690.1"/>
    </source>
</evidence>
<accession>F8SJA5</accession>
<dbReference type="KEGG" id="vg:26643795"/>
<dbReference type="RefSeq" id="YP_009217346.1">
    <property type="nucleotide sequence ID" value="NC_028999.1"/>
</dbReference>
<organism evidence="1 2">
    <name type="scientific">Pseudomonas phage PhiPA3</name>
    <name type="common">Pseudomonas aeruginosa phage PhiPA3</name>
    <dbReference type="NCBI Taxonomy" id="998086"/>
    <lineage>
        <taxon>Viruses</taxon>
        <taxon>Duplodnaviria</taxon>
        <taxon>Heunggongvirae</taxon>
        <taxon>Uroviricota</taxon>
        <taxon>Caudoviricetes</taxon>
        <taxon>Chimalliviridae</taxon>
        <taxon>Miltoncavirus</taxon>
        <taxon>Miltoncavirus PhiPA3</taxon>
    </lineage>
</organism>
<gene>
    <name evidence="1" type="primary">267</name>
</gene>